<evidence type="ECO:0000259" key="1">
    <source>
        <dbReference type="Pfam" id="PF13173"/>
    </source>
</evidence>
<dbReference type="SUPFAM" id="SSF52540">
    <property type="entry name" value="P-loop containing nucleoside triphosphate hydrolases"/>
    <property type="match status" value="1"/>
</dbReference>
<dbReference type="Pfam" id="PF13173">
    <property type="entry name" value="AAA_14"/>
    <property type="match status" value="1"/>
</dbReference>
<sequence>MLINRRIYDAVKAMIPKYPIIALTGPRQSGKTTLLKDLFQGYRYISLENPDYRNFAEKDPNGFLEEYDHQVIFDEVQRVPALFSYLQTKVDEHPDRMGSYVLSGSQNFHLMQNITQSLAGRVAIFKLFPLDHLELSSAGLLQDEFLDNLVKGYYPAIYHRDIPTKIFYSNYIQTYINRDVSELIAIREMRLFQNFLSLCAARAGQLLNLNALANECGITQPTAKAWLSALEQSFITFQIYPYYKNFSKRVLKTPKLYFYDTGLLCHLLKISSAEKLLIHPFKGALFENMMIAEYVKQMHHANNVEDIWFWRDSGGNEVDLLVDKGLDYSIVEFKASKTVTTDMFDGLNKFEQISKIEGLQKILVYGGNENQKRSAGDLVSWRDFPKF</sequence>
<protein>
    <submittedName>
        <fullName evidence="3">ATPase</fullName>
    </submittedName>
</protein>
<dbReference type="InterPro" id="IPR025420">
    <property type="entry name" value="DUF4143"/>
</dbReference>
<gene>
    <name evidence="3" type="ORF">GCM10010993_33630</name>
</gene>
<reference evidence="4" key="1">
    <citation type="journal article" date="2019" name="Int. J. Syst. Evol. Microbiol.">
        <title>The Global Catalogue of Microorganisms (GCM) 10K type strain sequencing project: providing services to taxonomists for standard genome sequencing and annotation.</title>
        <authorList>
            <consortium name="The Broad Institute Genomics Platform"/>
            <consortium name="The Broad Institute Genome Sequencing Center for Infectious Disease"/>
            <person name="Wu L."/>
            <person name="Ma J."/>
        </authorList>
    </citation>
    <scope>NUCLEOTIDE SEQUENCE [LARGE SCALE GENOMIC DNA]</scope>
    <source>
        <strain evidence="4">CGMCC 1.12479</strain>
    </source>
</reference>
<feature type="domain" description="AAA" evidence="1">
    <location>
        <begin position="18"/>
        <end position="134"/>
    </location>
</feature>
<evidence type="ECO:0000313" key="3">
    <source>
        <dbReference type="EMBL" id="GGC52418.1"/>
    </source>
</evidence>
<comment type="caution">
    <text evidence="3">The sequence shown here is derived from an EMBL/GenBank/DDBJ whole genome shotgun (WGS) entry which is preliminary data.</text>
</comment>
<dbReference type="InterPro" id="IPR041682">
    <property type="entry name" value="AAA_14"/>
</dbReference>
<dbReference type="InterPro" id="IPR027417">
    <property type="entry name" value="P-loop_NTPase"/>
</dbReference>
<accession>A0ABQ1N7J0</accession>
<evidence type="ECO:0000259" key="2">
    <source>
        <dbReference type="Pfam" id="PF13635"/>
    </source>
</evidence>
<feature type="domain" description="DUF4143" evidence="2">
    <location>
        <begin position="178"/>
        <end position="336"/>
    </location>
</feature>
<organism evidence="3 4">
    <name type="scientific">Belliella aquatica</name>
    <dbReference type="NCBI Taxonomy" id="1323734"/>
    <lineage>
        <taxon>Bacteria</taxon>
        <taxon>Pseudomonadati</taxon>
        <taxon>Bacteroidota</taxon>
        <taxon>Cytophagia</taxon>
        <taxon>Cytophagales</taxon>
        <taxon>Cyclobacteriaceae</taxon>
        <taxon>Belliella</taxon>
    </lineage>
</organism>
<proteinExistence type="predicted"/>
<name>A0ABQ1N7J0_9BACT</name>
<dbReference type="PANTHER" id="PTHR43566">
    <property type="entry name" value="CONSERVED PROTEIN"/>
    <property type="match status" value="1"/>
</dbReference>
<dbReference type="EMBL" id="BMFD01000018">
    <property type="protein sequence ID" value="GGC52418.1"/>
    <property type="molecule type" value="Genomic_DNA"/>
</dbReference>
<dbReference type="Proteomes" id="UP000635885">
    <property type="component" value="Unassembled WGS sequence"/>
</dbReference>
<keyword evidence="4" id="KW-1185">Reference proteome</keyword>
<dbReference type="RefSeq" id="WP_188444268.1">
    <property type="nucleotide sequence ID" value="NZ_BMFD01000018.1"/>
</dbReference>
<evidence type="ECO:0000313" key="4">
    <source>
        <dbReference type="Proteomes" id="UP000635885"/>
    </source>
</evidence>
<dbReference type="PANTHER" id="PTHR43566:SF2">
    <property type="entry name" value="DUF4143 DOMAIN-CONTAINING PROTEIN"/>
    <property type="match status" value="1"/>
</dbReference>
<dbReference type="Pfam" id="PF13635">
    <property type="entry name" value="DUF4143"/>
    <property type="match status" value="1"/>
</dbReference>